<name>E6QDF0_9ZZZZ</name>
<protein>
    <submittedName>
        <fullName evidence="1">Uncharacterized protein</fullName>
    </submittedName>
</protein>
<proteinExistence type="predicted"/>
<dbReference type="AlphaFoldDB" id="E6QDF0"/>
<organism evidence="1">
    <name type="scientific">mine drainage metagenome</name>
    <dbReference type="NCBI Taxonomy" id="410659"/>
    <lineage>
        <taxon>unclassified sequences</taxon>
        <taxon>metagenomes</taxon>
        <taxon>ecological metagenomes</taxon>
    </lineage>
</organism>
<comment type="caution">
    <text evidence="1">The sequence shown here is derived from an EMBL/GenBank/DDBJ whole genome shotgun (WGS) entry which is preliminary data.</text>
</comment>
<accession>E6QDF0</accession>
<evidence type="ECO:0000313" key="1">
    <source>
        <dbReference type="EMBL" id="CBI05226.1"/>
    </source>
</evidence>
<gene>
    <name evidence="1" type="ORF">CARN5_1255</name>
</gene>
<sequence length="75" mass="8765">MTNGIGRQKSIVDWLAVTRHAMHAVLNKIQRYDRFGKKVSALQNINDFLVAVRSRCHQLHLSLTIFTPWYGYYES</sequence>
<dbReference type="EMBL" id="CABP01000105">
    <property type="protein sequence ID" value="CBI05226.1"/>
    <property type="molecule type" value="Genomic_DNA"/>
</dbReference>
<reference evidence="1" key="1">
    <citation type="submission" date="2009-10" db="EMBL/GenBank/DDBJ databases">
        <title>Diversity of trophic interactions inside an arsenic-rich microbial ecosystem.</title>
        <authorList>
            <person name="Bertin P.N."/>
            <person name="Heinrich-Salmeron A."/>
            <person name="Pelletier E."/>
            <person name="Goulhen-Chollet F."/>
            <person name="Arsene-Ploetze F."/>
            <person name="Gallien S."/>
            <person name="Calteau A."/>
            <person name="Vallenet D."/>
            <person name="Casiot C."/>
            <person name="Chane-Woon-Ming B."/>
            <person name="Giloteaux L."/>
            <person name="Barakat M."/>
            <person name="Bonnefoy V."/>
            <person name="Bruneel O."/>
            <person name="Chandler M."/>
            <person name="Cleiss J."/>
            <person name="Duran R."/>
            <person name="Elbaz-Poulichet F."/>
            <person name="Fonknechten N."/>
            <person name="Lauga B."/>
            <person name="Mornico D."/>
            <person name="Ortet P."/>
            <person name="Schaeffer C."/>
            <person name="Siguier P."/>
            <person name="Alexander Thil Smith A."/>
            <person name="Van Dorsselaer A."/>
            <person name="Weissenbach J."/>
            <person name="Medigue C."/>
            <person name="Le Paslier D."/>
        </authorList>
    </citation>
    <scope>NUCLEOTIDE SEQUENCE</scope>
</reference>